<sequence length="243" mass="27189">MPEIDKKKLWSQLDSYHFNHIVPPNVWNKITELFGGEDASTKAFADKIKRKHNWNTNFALHAIHEYKKFVYLGIISNFQVTPSKIIDIVWHEHLLFTKPYRQFCDEVIQYNFDHHPELIPFDDQTEAYAEQYIKTLLLYRTEFGFDAPAAIWDLPKFSDAQLNAAKKAYQRQSTIVYSNGGNSSYGDEAPLFSYFDDPHFSDFNGGDFGGGGAGGDFSDASDSGDSGSSSCGSSCSSGCGGGD</sequence>
<feature type="region of interest" description="Disordered" evidence="1">
    <location>
        <begin position="214"/>
        <end position="243"/>
    </location>
</feature>
<evidence type="ECO:0000313" key="3">
    <source>
        <dbReference type="Proteomes" id="UP000515344"/>
    </source>
</evidence>
<evidence type="ECO:0000256" key="1">
    <source>
        <dbReference type="SAM" id="MobiDB-lite"/>
    </source>
</evidence>
<dbReference type="KEGG" id="lacs:H4075_04400"/>
<dbReference type="AlphaFoldDB" id="A0A7G5XIZ6"/>
<evidence type="ECO:0008006" key="4">
    <source>
        <dbReference type="Google" id="ProtNLM"/>
    </source>
</evidence>
<dbReference type="RefSeq" id="WP_182804520.1">
    <property type="nucleotide sequence ID" value="NZ_CP060007.1"/>
</dbReference>
<keyword evidence="3" id="KW-1185">Reference proteome</keyword>
<protein>
    <recommendedName>
        <fullName evidence="4">Glycine-rich domain-containing protein-like</fullName>
    </recommendedName>
</protein>
<accession>A0A7G5XIZ6</accession>
<proteinExistence type="predicted"/>
<feature type="compositionally biased region" description="Low complexity" evidence="1">
    <location>
        <begin position="216"/>
        <end position="237"/>
    </location>
</feature>
<dbReference type="EMBL" id="CP060007">
    <property type="protein sequence ID" value="QNA45449.1"/>
    <property type="molecule type" value="Genomic_DNA"/>
</dbReference>
<evidence type="ECO:0000313" key="2">
    <source>
        <dbReference type="EMBL" id="QNA45449.1"/>
    </source>
</evidence>
<organism evidence="2 3">
    <name type="scientific">Lacibacter sediminis</name>
    <dbReference type="NCBI Taxonomy" id="2760713"/>
    <lineage>
        <taxon>Bacteria</taxon>
        <taxon>Pseudomonadati</taxon>
        <taxon>Bacteroidota</taxon>
        <taxon>Chitinophagia</taxon>
        <taxon>Chitinophagales</taxon>
        <taxon>Chitinophagaceae</taxon>
        <taxon>Lacibacter</taxon>
    </lineage>
</organism>
<reference evidence="3" key="1">
    <citation type="submission" date="2020-08" db="EMBL/GenBank/DDBJ databases">
        <title>Lacibacter sp. S13-6-6 genome sequencing.</title>
        <authorList>
            <person name="Jin L."/>
        </authorList>
    </citation>
    <scope>NUCLEOTIDE SEQUENCE [LARGE SCALE GENOMIC DNA]</scope>
    <source>
        <strain evidence="3">S13-6-6</strain>
    </source>
</reference>
<dbReference type="Proteomes" id="UP000515344">
    <property type="component" value="Chromosome"/>
</dbReference>
<name>A0A7G5XIZ6_9BACT</name>
<gene>
    <name evidence="2" type="ORF">H4075_04400</name>
</gene>